<feature type="transmembrane region" description="Helical" evidence="5">
    <location>
        <begin position="319"/>
        <end position="337"/>
    </location>
</feature>
<dbReference type="InterPro" id="IPR036513">
    <property type="entry name" value="STAS_dom_sf"/>
</dbReference>
<dbReference type="RefSeq" id="WP_046789061.1">
    <property type="nucleotide sequence ID" value="NZ_CP011366.1"/>
</dbReference>
<dbReference type="PANTHER" id="PTHR43310:SF1">
    <property type="entry name" value="SULFATE TRANSPORTER YBAR-RELATED"/>
    <property type="match status" value="1"/>
</dbReference>
<dbReference type="EMBL" id="FOTB01000003">
    <property type="protein sequence ID" value="SFK75311.1"/>
    <property type="molecule type" value="Genomic_DNA"/>
</dbReference>
<dbReference type="KEGG" id="shv:AAT16_00685"/>
<name>A0A0F7D3P9_9STAP</name>
<reference evidence="8 10" key="3">
    <citation type="submission" date="2016-10" db="EMBL/GenBank/DDBJ databases">
        <authorList>
            <person name="Varghese N."/>
            <person name="Submissions S."/>
        </authorList>
    </citation>
    <scope>NUCLEOTIDE SEQUENCE [LARGE SCALE GENOMIC DNA]</scope>
    <source>
        <strain evidence="8 10">CGMCC 1.6501</strain>
    </source>
</reference>
<evidence type="ECO:0000256" key="4">
    <source>
        <dbReference type="ARBA" id="ARBA00023136"/>
    </source>
</evidence>
<keyword evidence="4 5" id="KW-0472">Membrane</keyword>
<feature type="transmembrane region" description="Helical" evidence="5">
    <location>
        <begin position="118"/>
        <end position="136"/>
    </location>
</feature>
<evidence type="ECO:0000256" key="1">
    <source>
        <dbReference type="ARBA" id="ARBA00004141"/>
    </source>
</evidence>
<feature type="transmembrane region" description="Helical" evidence="5">
    <location>
        <begin position="349"/>
        <end position="379"/>
    </location>
</feature>
<sequence>MIEKIKTEWLSQPGTNILAGIVVALALIPEAIAFSIIAGVDPMVGLYASFIIAVVISFTGGRPAMISAATGAVALVVTPLMSEHGVEYLLAATILMGIIQIILGIFKVGRLMKFIPNSVMIGFVNALAIMIFMAQIEHIFGISLDTYVYLIITLVIVYLFPRFLKKIPAPLIALVALTAAYLMFDSDLKTVGDLGEIERALPSFFIPDVPFTLETLKIILPFSLSMAVVGLVESLLTARIVDNATDSFSSKNRESRGQGIANFITGFFGGMGGCAMIGQSVINVRSGATTRLSTFTAGVFLMFLIIVLGDWVVQIPMPILAGIMVMVSVGTFDWGSFKYVTKAPRTDAFVMLLTILIVLFTSNLAIGVIVGVVFSALFFATKISRVDVYTEADENSITYHFQGQIFFASIDSMMNQIDFNTRGQNIVLDFSGAHLWDDSAVDAIDTIVKKFEEKANKVYVKQLNADSRKIVKELSQLNEQHLM</sequence>
<evidence type="ECO:0000313" key="7">
    <source>
        <dbReference type="EMBL" id="AKG72865.1"/>
    </source>
</evidence>
<gene>
    <name evidence="7" type="ORF">AAT16_00685</name>
    <name evidence="8" type="ORF">SAMN05216235_1504</name>
</gene>
<evidence type="ECO:0000259" key="6">
    <source>
        <dbReference type="PROSITE" id="PS50801"/>
    </source>
</evidence>
<evidence type="ECO:0000313" key="10">
    <source>
        <dbReference type="Proteomes" id="UP000183090"/>
    </source>
</evidence>
<dbReference type="OrthoDB" id="9771198at2"/>
<dbReference type="PANTHER" id="PTHR43310">
    <property type="entry name" value="SULFATE TRANSPORTER YBAR-RELATED"/>
    <property type="match status" value="1"/>
</dbReference>
<reference evidence="9" key="2">
    <citation type="submission" date="2015-04" db="EMBL/GenBank/DDBJ databases">
        <title>Complete genome sequence of Salinicoccus halodurans strain H3B36, isolated from the Qaidam basin of China.</title>
        <authorList>
            <person name="Ma Y."/>
            <person name="Jiang K."/>
            <person name="Xue Y."/>
        </authorList>
    </citation>
    <scope>NUCLEOTIDE SEQUENCE [LARGE SCALE GENOMIC DNA]</scope>
    <source>
        <strain evidence="9">H3B36</strain>
    </source>
</reference>
<dbReference type="Pfam" id="PF00916">
    <property type="entry name" value="Sulfate_transp"/>
    <property type="match status" value="2"/>
</dbReference>
<feature type="transmembrane region" description="Helical" evidence="5">
    <location>
        <begin position="142"/>
        <end position="160"/>
    </location>
</feature>
<organism evidence="8 10">
    <name type="scientific">Salinicoccus halodurans</name>
    <dbReference type="NCBI Taxonomy" id="407035"/>
    <lineage>
        <taxon>Bacteria</taxon>
        <taxon>Bacillati</taxon>
        <taxon>Bacillota</taxon>
        <taxon>Bacilli</taxon>
        <taxon>Bacillales</taxon>
        <taxon>Staphylococcaceae</taxon>
        <taxon>Salinicoccus</taxon>
    </lineage>
</organism>
<proteinExistence type="predicted"/>
<protein>
    <submittedName>
        <fullName evidence="8">Sulfate permease, SulP family</fullName>
    </submittedName>
</protein>
<feature type="transmembrane region" description="Helical" evidence="5">
    <location>
        <begin position="167"/>
        <end position="184"/>
    </location>
</feature>
<evidence type="ECO:0000256" key="2">
    <source>
        <dbReference type="ARBA" id="ARBA00022692"/>
    </source>
</evidence>
<dbReference type="Pfam" id="PF01740">
    <property type="entry name" value="STAS"/>
    <property type="match status" value="1"/>
</dbReference>
<reference evidence="7 9" key="1">
    <citation type="journal article" date="2015" name="Int. J. Syst. Evol. Microbiol.">
        <title>Complete genome sequence of Salinicoccus halodurans H3B36, isolated from the Qaidam Basin in China.</title>
        <authorList>
            <person name="Jiang K."/>
            <person name="Xue Y."/>
            <person name="Ma Y."/>
        </authorList>
    </citation>
    <scope>NUCLEOTIDE SEQUENCE [LARGE SCALE GENOMIC DNA]</scope>
    <source>
        <strain evidence="7 9">H3B36</strain>
    </source>
</reference>
<dbReference type="InterPro" id="IPR011547">
    <property type="entry name" value="SLC26A/SulP_dom"/>
</dbReference>
<feature type="transmembrane region" description="Helical" evidence="5">
    <location>
        <begin position="88"/>
        <end position="106"/>
    </location>
</feature>
<feature type="domain" description="STAS" evidence="6">
    <location>
        <begin position="386"/>
        <end position="483"/>
    </location>
</feature>
<dbReference type="InterPro" id="IPR018045">
    <property type="entry name" value="S04_transporter_CS"/>
</dbReference>
<evidence type="ECO:0000313" key="8">
    <source>
        <dbReference type="EMBL" id="SFK75311.1"/>
    </source>
</evidence>
<keyword evidence="2 5" id="KW-0812">Transmembrane</keyword>
<accession>A0A0F7D3P9</accession>
<dbReference type="InterPro" id="IPR002645">
    <property type="entry name" value="STAS_dom"/>
</dbReference>
<feature type="transmembrane region" description="Helical" evidence="5">
    <location>
        <begin position="50"/>
        <end position="76"/>
    </location>
</feature>
<keyword evidence="3 5" id="KW-1133">Transmembrane helix</keyword>
<keyword evidence="9" id="KW-1185">Reference proteome</keyword>
<dbReference type="SUPFAM" id="SSF52091">
    <property type="entry name" value="SpoIIaa-like"/>
    <property type="match status" value="1"/>
</dbReference>
<dbReference type="AlphaFoldDB" id="A0A0F7D3P9"/>
<evidence type="ECO:0000313" key="9">
    <source>
        <dbReference type="Proteomes" id="UP000034029"/>
    </source>
</evidence>
<feature type="transmembrane region" description="Helical" evidence="5">
    <location>
        <begin position="17"/>
        <end position="38"/>
    </location>
</feature>
<dbReference type="PROSITE" id="PS50801">
    <property type="entry name" value="STAS"/>
    <property type="match status" value="1"/>
</dbReference>
<feature type="transmembrane region" description="Helical" evidence="5">
    <location>
        <begin position="294"/>
        <end position="312"/>
    </location>
</feature>
<feature type="transmembrane region" description="Helical" evidence="5">
    <location>
        <begin position="259"/>
        <end position="282"/>
    </location>
</feature>
<dbReference type="Gene3D" id="3.30.750.24">
    <property type="entry name" value="STAS domain"/>
    <property type="match status" value="1"/>
</dbReference>
<comment type="subcellular location">
    <subcellularLocation>
        <location evidence="1">Membrane</location>
        <topology evidence="1">Multi-pass membrane protein</topology>
    </subcellularLocation>
</comment>
<dbReference type="Proteomes" id="UP000183090">
    <property type="component" value="Unassembled WGS sequence"/>
</dbReference>
<dbReference type="InterPro" id="IPR052706">
    <property type="entry name" value="Membrane-Transporter-like"/>
</dbReference>
<dbReference type="PROSITE" id="PS01130">
    <property type="entry name" value="SLC26A"/>
    <property type="match status" value="1"/>
</dbReference>
<dbReference type="CDD" id="cd07042">
    <property type="entry name" value="STAS_SulP_like_sulfate_transporter"/>
    <property type="match status" value="1"/>
</dbReference>
<dbReference type="Proteomes" id="UP000034029">
    <property type="component" value="Chromosome"/>
</dbReference>
<dbReference type="GO" id="GO:0016020">
    <property type="term" value="C:membrane"/>
    <property type="evidence" value="ECO:0007669"/>
    <property type="project" value="UniProtKB-SubCell"/>
</dbReference>
<feature type="transmembrane region" description="Helical" evidence="5">
    <location>
        <begin position="218"/>
        <end position="238"/>
    </location>
</feature>
<evidence type="ECO:0000256" key="5">
    <source>
        <dbReference type="SAM" id="Phobius"/>
    </source>
</evidence>
<dbReference type="EMBL" id="CP011366">
    <property type="protein sequence ID" value="AKG72865.1"/>
    <property type="molecule type" value="Genomic_DNA"/>
</dbReference>
<evidence type="ECO:0000256" key="3">
    <source>
        <dbReference type="ARBA" id="ARBA00022989"/>
    </source>
</evidence>
<dbReference type="GO" id="GO:0008271">
    <property type="term" value="F:secondary active sulfate transmembrane transporter activity"/>
    <property type="evidence" value="ECO:0007669"/>
    <property type="project" value="InterPro"/>
</dbReference>